<comment type="caution">
    <text evidence="1">The sequence shown here is derived from an EMBL/GenBank/DDBJ whole genome shotgun (WGS) entry which is preliminary data.</text>
</comment>
<evidence type="ECO:0000313" key="1">
    <source>
        <dbReference type="EMBL" id="MBB4798319.1"/>
    </source>
</evidence>
<evidence type="ECO:0000313" key="2">
    <source>
        <dbReference type="Proteomes" id="UP000539957"/>
    </source>
</evidence>
<protein>
    <submittedName>
        <fullName evidence="1">Uncharacterized protein</fullName>
    </submittedName>
</protein>
<dbReference type="EMBL" id="JACHKY010000003">
    <property type="protein sequence ID" value="MBB4798319.1"/>
    <property type="molecule type" value="Genomic_DNA"/>
</dbReference>
<dbReference type="RefSeq" id="WP_184269691.1">
    <property type="nucleotide sequence ID" value="NZ_JACHKY010000003.1"/>
</dbReference>
<reference evidence="1 2" key="1">
    <citation type="submission" date="2020-08" db="EMBL/GenBank/DDBJ databases">
        <title>Functional genomics of gut bacteria from endangered species of beetles.</title>
        <authorList>
            <person name="Carlos-Shanley C."/>
        </authorList>
    </citation>
    <scope>NUCLEOTIDE SEQUENCE [LARGE SCALE GENOMIC DNA]</scope>
    <source>
        <strain evidence="1 2">S00123</strain>
    </source>
</reference>
<accession>A0A7W7N4F3</accession>
<gene>
    <name evidence="1" type="ORF">HNP32_002063</name>
</gene>
<proteinExistence type="predicted"/>
<sequence>MNIKETDNSMCADGVYDRDFFAAMADRGFYIFTSRPIVNAKPQACDALSSGPALSTAAPCAEASADAQAEAA</sequence>
<keyword evidence="2" id="KW-1185">Reference proteome</keyword>
<dbReference type="AlphaFoldDB" id="A0A7W7N4F3"/>
<organism evidence="1 2">
    <name type="scientific">Brevundimonas bullata</name>
    <dbReference type="NCBI Taxonomy" id="13160"/>
    <lineage>
        <taxon>Bacteria</taxon>
        <taxon>Pseudomonadati</taxon>
        <taxon>Pseudomonadota</taxon>
        <taxon>Alphaproteobacteria</taxon>
        <taxon>Caulobacterales</taxon>
        <taxon>Caulobacteraceae</taxon>
        <taxon>Brevundimonas</taxon>
    </lineage>
</organism>
<name>A0A7W7N4F3_9CAUL</name>
<dbReference type="Proteomes" id="UP000539957">
    <property type="component" value="Unassembled WGS sequence"/>
</dbReference>